<dbReference type="InterPro" id="IPR009057">
    <property type="entry name" value="Homeodomain-like_sf"/>
</dbReference>
<evidence type="ECO:0000256" key="1">
    <source>
        <dbReference type="ARBA" id="ARBA00004123"/>
    </source>
</evidence>
<keyword evidence="7" id="KW-1185">Reference proteome</keyword>
<dbReference type="Gene3D" id="1.10.10.60">
    <property type="entry name" value="Homeodomain-like"/>
    <property type="match status" value="1"/>
</dbReference>
<dbReference type="InterPro" id="IPR044787">
    <property type="entry name" value="HHO5-like"/>
</dbReference>
<evidence type="ECO:0000313" key="7">
    <source>
        <dbReference type="Proteomes" id="UP001318860"/>
    </source>
</evidence>
<dbReference type="SUPFAM" id="SSF46689">
    <property type="entry name" value="Homeodomain-like"/>
    <property type="match status" value="1"/>
</dbReference>
<protein>
    <recommendedName>
        <fullName evidence="5">HTH myb-type domain-containing protein</fullName>
    </recommendedName>
</protein>
<dbReference type="PANTHER" id="PTHR31003">
    <property type="entry name" value="MYB FAMILY TRANSCRIPTION FACTOR"/>
    <property type="match status" value="1"/>
</dbReference>
<keyword evidence="3" id="KW-0804">Transcription</keyword>
<dbReference type="InterPro" id="IPR001005">
    <property type="entry name" value="SANT/Myb"/>
</dbReference>
<evidence type="ECO:0000256" key="4">
    <source>
        <dbReference type="ARBA" id="ARBA00023242"/>
    </source>
</evidence>
<dbReference type="Proteomes" id="UP001318860">
    <property type="component" value="Unassembled WGS sequence"/>
</dbReference>
<comment type="subcellular location">
    <subcellularLocation>
        <location evidence="1">Nucleus</location>
    </subcellularLocation>
</comment>
<evidence type="ECO:0000313" key="6">
    <source>
        <dbReference type="EMBL" id="KAK6128673.1"/>
    </source>
</evidence>
<dbReference type="NCBIfam" id="TIGR01557">
    <property type="entry name" value="myb_SHAQKYF"/>
    <property type="match status" value="1"/>
</dbReference>
<evidence type="ECO:0000259" key="5">
    <source>
        <dbReference type="PROSITE" id="PS51294"/>
    </source>
</evidence>
<dbReference type="PANTHER" id="PTHR31003:SF22">
    <property type="entry name" value="TRANSCRIPTION FACTOR HHO5"/>
    <property type="match status" value="1"/>
</dbReference>
<keyword evidence="2" id="KW-0805">Transcription regulation</keyword>
<gene>
    <name evidence="6" type="ORF">DH2020_037585</name>
</gene>
<dbReference type="Pfam" id="PF00249">
    <property type="entry name" value="Myb_DNA-binding"/>
    <property type="match status" value="1"/>
</dbReference>
<dbReference type="PROSITE" id="PS51294">
    <property type="entry name" value="HTH_MYB"/>
    <property type="match status" value="1"/>
</dbReference>
<evidence type="ECO:0000256" key="3">
    <source>
        <dbReference type="ARBA" id="ARBA00023163"/>
    </source>
</evidence>
<dbReference type="InterPro" id="IPR017930">
    <property type="entry name" value="Myb_dom"/>
</dbReference>
<dbReference type="EMBL" id="JABTTQ020001709">
    <property type="protein sequence ID" value="KAK6128673.1"/>
    <property type="molecule type" value="Genomic_DNA"/>
</dbReference>
<reference evidence="6 7" key="1">
    <citation type="journal article" date="2021" name="Comput. Struct. Biotechnol. J.">
        <title>De novo genome assembly of the potent medicinal plant Rehmannia glutinosa using nanopore technology.</title>
        <authorList>
            <person name="Ma L."/>
            <person name="Dong C."/>
            <person name="Song C."/>
            <person name="Wang X."/>
            <person name="Zheng X."/>
            <person name="Niu Y."/>
            <person name="Chen S."/>
            <person name="Feng W."/>
        </authorList>
    </citation>
    <scope>NUCLEOTIDE SEQUENCE [LARGE SCALE GENOMIC DNA]</scope>
    <source>
        <strain evidence="6">DH-2019</strain>
    </source>
</reference>
<accession>A0ABR0V290</accession>
<dbReference type="InterPro" id="IPR006447">
    <property type="entry name" value="Myb_dom_plants"/>
</dbReference>
<sequence>MIAIFVAIERLKEEKEKEMGPAMEEFILFRSGGEEDGRAKVSNNFLEKKNWMSCVQLWSTPVQYENNFVTRNQDFVLNFTSRYQEGEGNSIESESQGCNLKNRTGAFVPFKKSSGGTAPVPGLLSLSIPVADQVEYNTDLTEKGNTNSVFGRTKLQQPQQEEQERKQRRCWTADLHRRFVDALHQLGGAQTATPKQIREVMKVDGLTNDEVKSHLQKYRIHIRKLSSSSAGPSNYPWLALDQFGDFSKPMAANSGSPQGSLRPGKPDKVGLPTVVIKLKMKNKLRSPKGVVGRANFRSRRVTCNISREHCDNLDTVVN</sequence>
<feature type="domain" description="HTH myb-type" evidence="5">
    <location>
        <begin position="163"/>
        <end position="223"/>
    </location>
</feature>
<proteinExistence type="predicted"/>
<comment type="caution">
    <text evidence="6">The sequence shown here is derived from an EMBL/GenBank/DDBJ whole genome shotgun (WGS) entry which is preliminary data.</text>
</comment>
<name>A0ABR0V290_REHGL</name>
<evidence type="ECO:0000256" key="2">
    <source>
        <dbReference type="ARBA" id="ARBA00023015"/>
    </source>
</evidence>
<organism evidence="6 7">
    <name type="scientific">Rehmannia glutinosa</name>
    <name type="common">Chinese foxglove</name>
    <dbReference type="NCBI Taxonomy" id="99300"/>
    <lineage>
        <taxon>Eukaryota</taxon>
        <taxon>Viridiplantae</taxon>
        <taxon>Streptophyta</taxon>
        <taxon>Embryophyta</taxon>
        <taxon>Tracheophyta</taxon>
        <taxon>Spermatophyta</taxon>
        <taxon>Magnoliopsida</taxon>
        <taxon>eudicotyledons</taxon>
        <taxon>Gunneridae</taxon>
        <taxon>Pentapetalae</taxon>
        <taxon>asterids</taxon>
        <taxon>lamiids</taxon>
        <taxon>Lamiales</taxon>
        <taxon>Orobanchaceae</taxon>
        <taxon>Rehmannieae</taxon>
        <taxon>Rehmannia</taxon>
    </lineage>
</organism>
<keyword evidence="4" id="KW-0539">Nucleus</keyword>